<dbReference type="PANTHER" id="PTHR19848:SF8">
    <property type="entry name" value="F-BOX AND WD REPEAT DOMAIN CONTAINING 7"/>
    <property type="match status" value="1"/>
</dbReference>
<organism evidence="10 11">
    <name type="scientific">Stentor coeruleus</name>
    <dbReference type="NCBI Taxonomy" id="5963"/>
    <lineage>
        <taxon>Eukaryota</taxon>
        <taxon>Sar</taxon>
        <taxon>Alveolata</taxon>
        <taxon>Ciliophora</taxon>
        <taxon>Postciliodesmatophora</taxon>
        <taxon>Heterotrichea</taxon>
        <taxon>Heterotrichida</taxon>
        <taxon>Stentoridae</taxon>
        <taxon>Stentor</taxon>
    </lineage>
</organism>
<evidence type="ECO:0000256" key="7">
    <source>
        <dbReference type="PROSITE-ProRule" id="PRU00221"/>
    </source>
</evidence>
<feature type="transmembrane region" description="Helical" evidence="8">
    <location>
        <begin position="992"/>
        <end position="1014"/>
    </location>
</feature>
<evidence type="ECO:0000313" key="10">
    <source>
        <dbReference type="EMBL" id="OMJ95924.1"/>
    </source>
</evidence>
<evidence type="ECO:0000313" key="11">
    <source>
        <dbReference type="Proteomes" id="UP000187209"/>
    </source>
</evidence>
<dbReference type="InterPro" id="IPR020472">
    <property type="entry name" value="WD40_PAC1"/>
</dbReference>
<keyword evidence="4" id="KW-0677">Repeat</keyword>
<keyword evidence="2 7" id="KW-0853">WD repeat</keyword>
<dbReference type="InterPro" id="IPR001680">
    <property type="entry name" value="WD40_rpt"/>
</dbReference>
<accession>A0A1R2D3T5</accession>
<dbReference type="SUPFAM" id="SSF50978">
    <property type="entry name" value="WD40 repeat-like"/>
    <property type="match status" value="2"/>
</dbReference>
<dbReference type="Proteomes" id="UP000187209">
    <property type="component" value="Unassembled WGS sequence"/>
</dbReference>
<dbReference type="Pfam" id="PF00520">
    <property type="entry name" value="Ion_trans"/>
    <property type="match status" value="1"/>
</dbReference>
<evidence type="ECO:0000256" key="5">
    <source>
        <dbReference type="ARBA" id="ARBA00022989"/>
    </source>
</evidence>
<feature type="repeat" description="WD" evidence="7">
    <location>
        <begin position="309"/>
        <end position="350"/>
    </location>
</feature>
<name>A0A1R2D3T5_9CILI</name>
<dbReference type="PRINTS" id="PR00320">
    <property type="entry name" value="GPROTEINBRPT"/>
</dbReference>
<dbReference type="PANTHER" id="PTHR19848">
    <property type="entry name" value="WD40 REPEAT PROTEIN"/>
    <property type="match status" value="1"/>
</dbReference>
<feature type="repeat" description="WD" evidence="7">
    <location>
        <begin position="266"/>
        <end position="298"/>
    </location>
</feature>
<comment type="subcellular location">
    <subcellularLocation>
        <location evidence="1">Membrane</location>
        <topology evidence="1">Multi-pass membrane protein</topology>
    </subcellularLocation>
</comment>
<reference evidence="10 11" key="1">
    <citation type="submission" date="2016-11" db="EMBL/GenBank/DDBJ databases">
        <title>The macronuclear genome of Stentor coeruleus: a giant cell with tiny introns.</title>
        <authorList>
            <person name="Slabodnick M."/>
            <person name="Ruby J.G."/>
            <person name="Reiff S.B."/>
            <person name="Swart E.C."/>
            <person name="Gosai S."/>
            <person name="Prabakaran S."/>
            <person name="Witkowska E."/>
            <person name="Larue G.E."/>
            <person name="Fisher S."/>
            <person name="Freeman R.M."/>
            <person name="Gunawardena J."/>
            <person name="Chu W."/>
            <person name="Stover N.A."/>
            <person name="Gregory B.D."/>
            <person name="Nowacki M."/>
            <person name="Derisi J."/>
            <person name="Roy S.W."/>
            <person name="Marshall W.F."/>
            <person name="Sood P."/>
        </authorList>
    </citation>
    <scope>NUCLEOTIDE SEQUENCE [LARGE SCALE GENOMIC DNA]</scope>
    <source>
        <strain evidence="10">WM001</strain>
    </source>
</reference>
<dbReference type="OrthoDB" id="674604at2759"/>
<feature type="transmembrane region" description="Helical" evidence="8">
    <location>
        <begin position="815"/>
        <end position="835"/>
    </location>
</feature>
<feature type="domain" description="Ion transport" evidence="9">
    <location>
        <begin position="817"/>
        <end position="1026"/>
    </location>
</feature>
<dbReference type="CDD" id="cd00200">
    <property type="entry name" value="WD40"/>
    <property type="match status" value="1"/>
</dbReference>
<feature type="transmembrane region" description="Helical" evidence="8">
    <location>
        <begin position="841"/>
        <end position="861"/>
    </location>
</feature>
<dbReference type="GO" id="GO:0016020">
    <property type="term" value="C:membrane"/>
    <property type="evidence" value="ECO:0007669"/>
    <property type="project" value="UniProtKB-SubCell"/>
</dbReference>
<sequence>MNSETNPVNEFIQALSKGVTPFSNTIRLSHEAKILKNHENHLFIGLKNGDIIIFDLAVTVILKTFTTGEKKLISMDIDPKNLFIITIGEQNLIKYFNYQGQLQKQTHSNHNKTLTNMIIFNDHLYITDTSGYISYRDEHKEKIIQGHTNKISCIDKLDNIATGSHDCYIKIWDKNLSLIGSMKSEKIIHRICFINNNILVSAGNKSLFCIWDIQKYELSREIQSEENWVRSISPSKYCDFIISGTNDACVRYWYLDSKNNEAYESFIAHNGAVTSVSTNEYGSLIFTASKDRTVKVWQTCREIKVYKEFIGHTDTIMCLTLTNDDLFVYSAGADAMIMKWDLNEATLSKILKGHEQTITGIALIEETLVSVSEDKYAILWKNDLIYKKVKMNEYLLSVCISSGHIFVGSRSGSIYVFNYELGLTNELIGHFSSVATLVCGNDKLFSGSQDRTIKVWELENLENVYTIKAHSSTVKKLLCLCQEKKLMSVGCDKTLRIWFEGDPPLEICLKEHDAAINAICLNSNGWYTFTGDNKGFFNIWCNDELVKLKSLDFGEPIHDIVSLKTEPLILIALGNKIQMKTDLFAESQLMTVPNRLSFLYFLYLSSLLKGKSVNYKHPFKDFVVVPFRINLLHIMAYINDVQGLREAMKNGVLFLSSSGENPLRLALDQGSYQCVDAILKYIPIYSKKISPFIFKSIEKEFVELFSLNLKNLPSFLNEAFPVVKSKRLPNFGEINKTSIIISDTINIIPNKFELKSGAKDVIEFHGCVFQLPLNLGSNSCNNLIKNILKCENPEVFDQLLVQNILEYLMKCAYKYLVLMTLLNFSSILVLLLYFTYFQTNLYFAIIILTINTLYLITEILQMIQSWEYYSADFWNIIDTLRIISTFTSIITILADFNGVLISNFVSFTMLFNMIRMISLFRLFEGTRYMIRMIFEVVSDISSYLLVLLMTTLTIAISFYFVNTNKSDFTTVLLETYLMNFGQIDLAGYQDNYFMKGLFFFALFLNPLVMMNLLIATMGDTFSRIQTTLVISNYKEIASLVLEVSSFMVWKRKDNNKMYLQCCRKKEIATFSGSVTVKMKKMKMDVDRLLIISSESSSKLDRIIEILNK</sequence>
<evidence type="ECO:0000256" key="4">
    <source>
        <dbReference type="ARBA" id="ARBA00022737"/>
    </source>
</evidence>
<dbReference type="InterPro" id="IPR019775">
    <property type="entry name" value="WD40_repeat_CS"/>
</dbReference>
<dbReference type="InterPro" id="IPR036322">
    <property type="entry name" value="WD40_repeat_dom_sf"/>
</dbReference>
<dbReference type="PROSITE" id="PS50294">
    <property type="entry name" value="WD_REPEATS_REGION"/>
    <property type="match status" value="4"/>
</dbReference>
<dbReference type="InterPro" id="IPR005821">
    <property type="entry name" value="Ion_trans_dom"/>
</dbReference>
<keyword evidence="5 8" id="KW-1133">Transmembrane helix</keyword>
<evidence type="ECO:0000259" key="9">
    <source>
        <dbReference type="Pfam" id="PF00520"/>
    </source>
</evidence>
<dbReference type="SUPFAM" id="SSF81324">
    <property type="entry name" value="Voltage-gated potassium channels"/>
    <property type="match status" value="1"/>
</dbReference>
<protein>
    <recommendedName>
        <fullName evidence="9">Ion transport domain-containing protein</fullName>
    </recommendedName>
</protein>
<comment type="caution">
    <text evidence="10">The sequence shown here is derived from an EMBL/GenBank/DDBJ whole genome shotgun (WGS) entry which is preliminary data.</text>
</comment>
<proteinExistence type="predicted"/>
<feature type="repeat" description="WD" evidence="7">
    <location>
        <begin position="427"/>
        <end position="466"/>
    </location>
</feature>
<dbReference type="GO" id="GO:0005216">
    <property type="term" value="F:monoatomic ion channel activity"/>
    <property type="evidence" value="ECO:0007669"/>
    <property type="project" value="InterPro"/>
</dbReference>
<dbReference type="PROSITE" id="PS50082">
    <property type="entry name" value="WD_REPEATS_2"/>
    <property type="match status" value="4"/>
</dbReference>
<keyword evidence="3 8" id="KW-0812">Transmembrane</keyword>
<dbReference type="AlphaFoldDB" id="A0A1R2D3T5"/>
<dbReference type="SMART" id="SM00320">
    <property type="entry name" value="WD40"/>
    <property type="match status" value="11"/>
</dbReference>
<keyword evidence="6 8" id="KW-0472">Membrane</keyword>
<evidence type="ECO:0000256" key="6">
    <source>
        <dbReference type="ARBA" id="ARBA00023136"/>
    </source>
</evidence>
<evidence type="ECO:0000256" key="3">
    <source>
        <dbReference type="ARBA" id="ARBA00022692"/>
    </source>
</evidence>
<feature type="repeat" description="WD" evidence="7">
    <location>
        <begin position="144"/>
        <end position="173"/>
    </location>
</feature>
<dbReference type="EMBL" id="MPUH01000006">
    <property type="protein sequence ID" value="OMJ95924.1"/>
    <property type="molecule type" value="Genomic_DNA"/>
</dbReference>
<dbReference type="Pfam" id="PF00400">
    <property type="entry name" value="WD40"/>
    <property type="match status" value="6"/>
</dbReference>
<evidence type="ECO:0000256" key="1">
    <source>
        <dbReference type="ARBA" id="ARBA00004141"/>
    </source>
</evidence>
<dbReference type="InterPro" id="IPR015943">
    <property type="entry name" value="WD40/YVTN_repeat-like_dom_sf"/>
</dbReference>
<gene>
    <name evidence="10" type="ORF">SteCoe_657</name>
</gene>
<feature type="transmembrane region" description="Helical" evidence="8">
    <location>
        <begin position="873"/>
        <end position="894"/>
    </location>
</feature>
<keyword evidence="11" id="KW-1185">Reference proteome</keyword>
<feature type="transmembrane region" description="Helical" evidence="8">
    <location>
        <begin position="943"/>
        <end position="961"/>
    </location>
</feature>
<dbReference type="Gene3D" id="2.130.10.10">
    <property type="entry name" value="YVTN repeat-like/Quinoprotein amine dehydrogenase"/>
    <property type="match status" value="3"/>
</dbReference>
<evidence type="ECO:0000256" key="2">
    <source>
        <dbReference type="ARBA" id="ARBA00022574"/>
    </source>
</evidence>
<evidence type="ECO:0000256" key="8">
    <source>
        <dbReference type="SAM" id="Phobius"/>
    </source>
</evidence>
<dbReference type="PROSITE" id="PS00678">
    <property type="entry name" value="WD_REPEATS_1"/>
    <property type="match status" value="1"/>
</dbReference>